<dbReference type="AlphaFoldDB" id="A0A392WCZ0"/>
<dbReference type="Proteomes" id="UP000265520">
    <property type="component" value="Unassembled WGS sequence"/>
</dbReference>
<sequence length="47" mass="5436">VLQQFGYVQTIPRDPQAAANHLTIIEQIDHQWLHHMDRVLTSVMLGN</sequence>
<name>A0A392WCZ0_9FABA</name>
<keyword evidence="2" id="KW-1185">Reference proteome</keyword>
<protein>
    <submittedName>
        <fullName evidence="1">Uncharacterized protein</fullName>
    </submittedName>
</protein>
<accession>A0A392WCZ0</accession>
<dbReference type="EMBL" id="LXQA011450712">
    <property type="protein sequence ID" value="MCI97663.1"/>
    <property type="molecule type" value="Genomic_DNA"/>
</dbReference>
<evidence type="ECO:0000313" key="1">
    <source>
        <dbReference type="EMBL" id="MCI97663.1"/>
    </source>
</evidence>
<feature type="non-terminal residue" evidence="1">
    <location>
        <position position="1"/>
    </location>
</feature>
<evidence type="ECO:0000313" key="2">
    <source>
        <dbReference type="Proteomes" id="UP000265520"/>
    </source>
</evidence>
<comment type="caution">
    <text evidence="1">The sequence shown here is derived from an EMBL/GenBank/DDBJ whole genome shotgun (WGS) entry which is preliminary data.</text>
</comment>
<organism evidence="1 2">
    <name type="scientific">Trifolium medium</name>
    <dbReference type="NCBI Taxonomy" id="97028"/>
    <lineage>
        <taxon>Eukaryota</taxon>
        <taxon>Viridiplantae</taxon>
        <taxon>Streptophyta</taxon>
        <taxon>Embryophyta</taxon>
        <taxon>Tracheophyta</taxon>
        <taxon>Spermatophyta</taxon>
        <taxon>Magnoliopsida</taxon>
        <taxon>eudicotyledons</taxon>
        <taxon>Gunneridae</taxon>
        <taxon>Pentapetalae</taxon>
        <taxon>rosids</taxon>
        <taxon>fabids</taxon>
        <taxon>Fabales</taxon>
        <taxon>Fabaceae</taxon>
        <taxon>Papilionoideae</taxon>
        <taxon>50 kb inversion clade</taxon>
        <taxon>NPAAA clade</taxon>
        <taxon>Hologalegina</taxon>
        <taxon>IRL clade</taxon>
        <taxon>Trifolieae</taxon>
        <taxon>Trifolium</taxon>
    </lineage>
</organism>
<proteinExistence type="predicted"/>
<reference evidence="1 2" key="1">
    <citation type="journal article" date="2018" name="Front. Plant Sci.">
        <title>Red Clover (Trifolium pratense) and Zigzag Clover (T. medium) - A Picture of Genomic Similarities and Differences.</title>
        <authorList>
            <person name="Dluhosova J."/>
            <person name="Istvanek J."/>
            <person name="Nedelnik J."/>
            <person name="Repkova J."/>
        </authorList>
    </citation>
    <scope>NUCLEOTIDE SEQUENCE [LARGE SCALE GENOMIC DNA]</scope>
    <source>
        <strain evidence="2">cv. 10/8</strain>
        <tissue evidence="1">Leaf</tissue>
    </source>
</reference>